<dbReference type="Pfam" id="PF08869">
    <property type="entry name" value="XisI"/>
    <property type="match status" value="1"/>
</dbReference>
<gene>
    <name evidence="1" type="ORF">GS597_01105</name>
</gene>
<dbReference type="Proteomes" id="UP000607397">
    <property type="component" value="Unassembled WGS sequence"/>
</dbReference>
<reference evidence="1" key="1">
    <citation type="submission" date="2019-12" db="EMBL/GenBank/DDBJ databases">
        <title>High-Quality draft genome sequences of three cyanobacteria isolated from the limestone walls of the Old Cathedral of Coimbra.</title>
        <authorList>
            <person name="Tiago I."/>
            <person name="Soares F."/>
            <person name="Portugal A."/>
        </authorList>
    </citation>
    <scope>NUCLEOTIDE SEQUENCE [LARGE SCALE GENOMIC DNA]</scope>
    <source>
        <strain evidence="1">C</strain>
    </source>
</reference>
<protein>
    <submittedName>
        <fullName evidence="1">Uncharacterized protein</fullName>
    </submittedName>
</protein>
<dbReference type="AlphaFoldDB" id="A0A8K1ZWV5"/>
<comment type="caution">
    <text evidence="1">The sequence shown here is derived from an EMBL/GenBank/DDBJ whole genome shotgun (WGS) entry which is preliminary data.</text>
</comment>
<organism evidence="1 2">
    <name type="scientific">Petrachloros mirabilis ULC683</name>
    <dbReference type="NCBI Taxonomy" id="2781853"/>
    <lineage>
        <taxon>Bacteria</taxon>
        <taxon>Bacillati</taxon>
        <taxon>Cyanobacteriota</taxon>
        <taxon>Cyanophyceae</taxon>
        <taxon>Synechococcales</taxon>
        <taxon>Petrachlorosaceae</taxon>
        <taxon>Petrachloros</taxon>
        <taxon>Petrachloros mirabilis</taxon>
    </lineage>
</organism>
<dbReference type="SUPFAM" id="SSF143847">
    <property type="entry name" value="XisI-like"/>
    <property type="match status" value="1"/>
</dbReference>
<proteinExistence type="predicted"/>
<dbReference type="Gene3D" id="3.30.310.110">
    <property type="entry name" value="XisI-like"/>
    <property type="match status" value="1"/>
</dbReference>
<evidence type="ECO:0000313" key="1">
    <source>
        <dbReference type="EMBL" id="NCJ05137.1"/>
    </source>
</evidence>
<evidence type="ECO:0000313" key="2">
    <source>
        <dbReference type="Proteomes" id="UP000607397"/>
    </source>
</evidence>
<name>A0A8K1ZWV5_9CYAN</name>
<accession>A0A8K1ZWV5</accession>
<dbReference type="InterPro" id="IPR014968">
    <property type="entry name" value="XisI"/>
</dbReference>
<sequence length="25" mass="3056">MQKENIVLAFHERRMRQYTEFAVAS</sequence>
<keyword evidence="2" id="KW-1185">Reference proteome</keyword>
<dbReference type="InterPro" id="IPR035943">
    <property type="entry name" value="XisI-like_sf"/>
</dbReference>
<dbReference type="RefSeq" id="WP_161823755.1">
    <property type="nucleotide sequence ID" value="NZ_WVIC01000002.1"/>
</dbReference>
<dbReference type="EMBL" id="WVIC01000002">
    <property type="protein sequence ID" value="NCJ05137.1"/>
    <property type="molecule type" value="Genomic_DNA"/>
</dbReference>